<keyword evidence="3 9" id="KW-0813">Transport</keyword>
<keyword evidence="12" id="KW-1185">Reference proteome</keyword>
<dbReference type="GO" id="GO:0000220">
    <property type="term" value="C:vacuolar proton-transporting V-type ATPase, V0 domain"/>
    <property type="evidence" value="ECO:0007669"/>
    <property type="project" value="InterPro"/>
</dbReference>
<dbReference type="GO" id="GO:0046961">
    <property type="term" value="F:proton-transporting ATPase activity, rotational mechanism"/>
    <property type="evidence" value="ECO:0007669"/>
    <property type="project" value="InterPro"/>
</dbReference>
<evidence type="ECO:0000256" key="3">
    <source>
        <dbReference type="ARBA" id="ARBA00022448"/>
    </source>
</evidence>
<evidence type="ECO:0000313" key="12">
    <source>
        <dbReference type="Proteomes" id="UP000006727"/>
    </source>
</evidence>
<dbReference type="GO" id="GO:0016471">
    <property type="term" value="C:vacuolar proton-transporting V-type ATPase complex"/>
    <property type="evidence" value="ECO:0000318"/>
    <property type="project" value="GO_Central"/>
</dbReference>
<reference evidence="11" key="3">
    <citation type="submission" date="2020-12" db="UniProtKB">
        <authorList>
            <consortium name="EnsemblPlants"/>
        </authorList>
    </citation>
    <scope>IDENTIFICATION</scope>
</reference>
<keyword evidence="8 9" id="KW-0472">Membrane</keyword>
<evidence type="ECO:0000256" key="7">
    <source>
        <dbReference type="ARBA" id="ARBA00023065"/>
    </source>
</evidence>
<feature type="transmembrane region" description="Helical" evidence="9">
    <location>
        <begin position="360"/>
        <end position="384"/>
    </location>
</feature>
<evidence type="ECO:0000256" key="4">
    <source>
        <dbReference type="ARBA" id="ARBA00022692"/>
    </source>
</evidence>
<gene>
    <name evidence="10" type="ORF">PHYPA_006850</name>
</gene>
<dbReference type="PIRSF" id="PIRSF001293">
    <property type="entry name" value="ATP6V0A1"/>
    <property type="match status" value="1"/>
</dbReference>
<dbReference type="InterPro" id="IPR002490">
    <property type="entry name" value="V-ATPase_116kDa_su"/>
</dbReference>
<dbReference type="InterPro" id="IPR026028">
    <property type="entry name" value="V-type_ATPase_116kDa_su_euka"/>
</dbReference>
<keyword evidence="6 9" id="KW-1133">Transmembrane helix</keyword>
<evidence type="ECO:0000256" key="8">
    <source>
        <dbReference type="ARBA" id="ARBA00023136"/>
    </source>
</evidence>
<feature type="transmembrane region" description="Helical" evidence="9">
    <location>
        <begin position="574"/>
        <end position="592"/>
    </location>
</feature>
<dbReference type="EnsemblPlants" id="Pp3c4_28040V3.1">
    <property type="protein sequence ID" value="Pp3c4_28040V3.1"/>
    <property type="gene ID" value="Pp3c4_28040"/>
</dbReference>
<dbReference type="AlphaFoldDB" id="A0A2K1KQ75"/>
<feature type="transmembrane region" description="Helical" evidence="9">
    <location>
        <begin position="485"/>
        <end position="503"/>
    </location>
</feature>
<accession>A0A2K1KQ75</accession>
<dbReference type="STRING" id="3218.A0A2K1KQ75"/>
<dbReference type="GO" id="GO:0051117">
    <property type="term" value="F:ATPase binding"/>
    <property type="evidence" value="ECO:0000318"/>
    <property type="project" value="GO_Central"/>
</dbReference>
<comment type="subcellular location">
    <subcellularLocation>
        <location evidence="1">Membrane</location>
        <topology evidence="1">Multi-pass membrane protein</topology>
    </subcellularLocation>
</comment>
<comment type="similarity">
    <text evidence="2 9">Belongs to the V-ATPase 116 kDa subunit family.</text>
</comment>
<dbReference type="PANTHER" id="PTHR11629">
    <property type="entry name" value="VACUOLAR PROTON ATPASES"/>
    <property type="match status" value="1"/>
</dbReference>
<protein>
    <recommendedName>
        <fullName evidence="9">V-type proton ATPase subunit a</fullName>
    </recommendedName>
</protein>
<reference evidence="10 12" key="2">
    <citation type="journal article" date="2018" name="Plant J.">
        <title>The Physcomitrella patens chromosome-scale assembly reveals moss genome structure and evolution.</title>
        <authorList>
            <person name="Lang D."/>
            <person name="Ullrich K.K."/>
            <person name="Murat F."/>
            <person name="Fuchs J."/>
            <person name="Jenkins J."/>
            <person name="Haas F.B."/>
            <person name="Piednoel M."/>
            <person name="Gundlach H."/>
            <person name="Van Bel M."/>
            <person name="Meyberg R."/>
            <person name="Vives C."/>
            <person name="Morata J."/>
            <person name="Symeonidi A."/>
            <person name="Hiss M."/>
            <person name="Muchero W."/>
            <person name="Kamisugi Y."/>
            <person name="Saleh O."/>
            <person name="Blanc G."/>
            <person name="Decker E.L."/>
            <person name="van Gessel N."/>
            <person name="Grimwood J."/>
            <person name="Hayes R.D."/>
            <person name="Graham S.W."/>
            <person name="Gunter L.E."/>
            <person name="McDaniel S.F."/>
            <person name="Hoernstein S.N.W."/>
            <person name="Larsson A."/>
            <person name="Li F.W."/>
            <person name="Perroud P.F."/>
            <person name="Phillips J."/>
            <person name="Ranjan P."/>
            <person name="Rokshar D.S."/>
            <person name="Rothfels C.J."/>
            <person name="Schneider L."/>
            <person name="Shu S."/>
            <person name="Stevenson D.W."/>
            <person name="Thummler F."/>
            <person name="Tillich M."/>
            <person name="Villarreal Aguilar J.C."/>
            <person name="Widiez T."/>
            <person name="Wong G.K."/>
            <person name="Wymore A."/>
            <person name="Zhang Y."/>
            <person name="Zimmer A.D."/>
            <person name="Quatrano R.S."/>
            <person name="Mayer K.F.X."/>
            <person name="Goodstein D."/>
            <person name="Casacuberta J.M."/>
            <person name="Vandepoele K."/>
            <person name="Reski R."/>
            <person name="Cuming A.C."/>
            <person name="Tuskan G.A."/>
            <person name="Maumus F."/>
            <person name="Salse J."/>
            <person name="Schmutz J."/>
            <person name="Rensing S.A."/>
        </authorList>
    </citation>
    <scope>NUCLEOTIDE SEQUENCE [LARGE SCALE GENOMIC DNA]</scope>
    <source>
        <strain evidence="11 12">cv. Gransden 2004</strain>
    </source>
</reference>
<feature type="transmembrane region" description="Helical" evidence="9">
    <location>
        <begin position="405"/>
        <end position="422"/>
    </location>
</feature>
<dbReference type="Pfam" id="PF01496">
    <property type="entry name" value="V_ATPase_I"/>
    <property type="match status" value="1"/>
</dbReference>
<organism evidence="10">
    <name type="scientific">Physcomitrium patens</name>
    <name type="common">Spreading-leaved earth moss</name>
    <name type="synonym">Physcomitrella patens</name>
    <dbReference type="NCBI Taxonomy" id="3218"/>
    <lineage>
        <taxon>Eukaryota</taxon>
        <taxon>Viridiplantae</taxon>
        <taxon>Streptophyta</taxon>
        <taxon>Embryophyta</taxon>
        <taxon>Bryophyta</taxon>
        <taxon>Bryophytina</taxon>
        <taxon>Bryopsida</taxon>
        <taxon>Funariidae</taxon>
        <taxon>Funariales</taxon>
        <taxon>Funariaceae</taxon>
        <taxon>Physcomitrium</taxon>
    </lineage>
</organism>
<dbReference type="InParanoid" id="A0A2K1KQ75"/>
<name>A0A2K1KQ75_PHYPA</name>
<evidence type="ECO:0000256" key="5">
    <source>
        <dbReference type="ARBA" id="ARBA00022781"/>
    </source>
</evidence>
<keyword evidence="7 9" id="KW-0406">Ion transport</keyword>
<evidence type="ECO:0000256" key="2">
    <source>
        <dbReference type="ARBA" id="ARBA00009904"/>
    </source>
</evidence>
<dbReference type="PANTHER" id="PTHR11629:SF63">
    <property type="entry name" value="V-TYPE PROTON ATPASE SUBUNIT A"/>
    <property type="match status" value="1"/>
</dbReference>
<evidence type="ECO:0000313" key="11">
    <source>
        <dbReference type="EnsemblPlants" id="Pp3c4_28040V3.1"/>
    </source>
</evidence>
<sequence>MVRMDLFRSEEMNKVQLIIPVEAAHNTVTYLAELGLIQLIDMKLTELETELLESNCNSEKLKRSYSELMEMGLVLHKTSTSFNSARRTADIQRRQPDLIVDAEDVNHPFLLEQVHEASINPSKQAQLGFVAGLVVNSKCHSFERILFHATRGNMYFKRSTQADFVADPASGEQVEKVVFIVFFAGERARLKITKICETFGVNRYPFPEDSARQGLMKVEVSTRLSELQATLNSGVVHRQNVFTNLGYNLDHWIGMVRREKAVYCALNMLSVDVTSKCLVAEGWCPVKTKPQIQDALQRATVDSNSQLSSIFHVVQTKESPPTFYETNKFTAPFQEIVNAYGVARYQEANPGCFTIVTFPFLFAVMFGDWGHGIALLSAALYLILKENHFESKKLGDFMTMAFGGRYIILLMSIFSIYTGFIYNEFFSVPIFIWDSAYSCRENDCSDASRIGLVKWSELPYPFGLDPAWHGSRTELPFTNSLKMKMSVLMGVSQLNLGLMLSWWNADFNHSKLDFWYQFVPQLLFLNSLFGYLSMLIVIKWCQGSKADLYHVMIYMFLSPSEPLGENQLFWGQNYFQRMLVMIALAAVPWMLFPKPFKLRKLHEQRMQGRIYGVLGGSDTESVDLEHEEEFNFNEIFVHQMIHTIEFVLGTVSNTASYLRLWALRFNFCFPLICKFYNRKASKCYKSSKGVK</sequence>
<dbReference type="EMBL" id="ABEU02000004">
    <property type="protein sequence ID" value="PNR55953.1"/>
    <property type="molecule type" value="Genomic_DNA"/>
</dbReference>
<keyword evidence="4 9" id="KW-0812">Transmembrane</keyword>
<dbReference type="Gramene" id="Pp3c4_28040V3.1">
    <property type="protein sequence ID" value="Pp3c4_28040V3.1"/>
    <property type="gene ID" value="Pp3c4_28040"/>
</dbReference>
<dbReference type="GO" id="GO:0007035">
    <property type="term" value="P:vacuolar acidification"/>
    <property type="evidence" value="ECO:0000318"/>
    <property type="project" value="GO_Central"/>
</dbReference>
<comment type="function">
    <text evidence="9">Essential component of the vacuolar proton pump (V-ATPase), a multimeric enzyme that catalyzes the translocation of protons across the membranes. Required for assembly and activity of the V-ATPase.</text>
</comment>
<evidence type="ECO:0000256" key="6">
    <source>
        <dbReference type="ARBA" id="ARBA00022989"/>
    </source>
</evidence>
<evidence type="ECO:0000256" key="1">
    <source>
        <dbReference type="ARBA" id="ARBA00004141"/>
    </source>
</evidence>
<evidence type="ECO:0000256" key="9">
    <source>
        <dbReference type="RuleBase" id="RU361189"/>
    </source>
</evidence>
<evidence type="ECO:0000313" key="10">
    <source>
        <dbReference type="EMBL" id="PNR55953.1"/>
    </source>
</evidence>
<proteinExistence type="inferred from homology"/>
<keyword evidence="5 9" id="KW-0375">Hydrogen ion transport</keyword>
<feature type="transmembrane region" description="Helical" evidence="9">
    <location>
        <begin position="515"/>
        <end position="538"/>
    </location>
</feature>
<reference evidence="10 12" key="1">
    <citation type="journal article" date="2008" name="Science">
        <title>The Physcomitrella genome reveals evolutionary insights into the conquest of land by plants.</title>
        <authorList>
            <person name="Rensing S."/>
            <person name="Lang D."/>
            <person name="Zimmer A."/>
            <person name="Terry A."/>
            <person name="Salamov A."/>
            <person name="Shapiro H."/>
            <person name="Nishiyama T."/>
            <person name="Perroud P.-F."/>
            <person name="Lindquist E."/>
            <person name="Kamisugi Y."/>
            <person name="Tanahashi T."/>
            <person name="Sakakibara K."/>
            <person name="Fujita T."/>
            <person name="Oishi K."/>
            <person name="Shin-I T."/>
            <person name="Kuroki Y."/>
            <person name="Toyoda A."/>
            <person name="Suzuki Y."/>
            <person name="Hashimoto A."/>
            <person name="Yamaguchi K."/>
            <person name="Sugano A."/>
            <person name="Kohara Y."/>
            <person name="Fujiyama A."/>
            <person name="Anterola A."/>
            <person name="Aoki S."/>
            <person name="Ashton N."/>
            <person name="Barbazuk W.B."/>
            <person name="Barker E."/>
            <person name="Bennetzen J."/>
            <person name="Bezanilla M."/>
            <person name="Blankenship R."/>
            <person name="Cho S.H."/>
            <person name="Dutcher S."/>
            <person name="Estelle M."/>
            <person name="Fawcett J.A."/>
            <person name="Gundlach H."/>
            <person name="Hanada K."/>
            <person name="Heyl A."/>
            <person name="Hicks K.A."/>
            <person name="Hugh J."/>
            <person name="Lohr M."/>
            <person name="Mayer K."/>
            <person name="Melkozernov A."/>
            <person name="Murata T."/>
            <person name="Nelson D."/>
            <person name="Pils B."/>
            <person name="Prigge M."/>
            <person name="Reiss B."/>
            <person name="Renner T."/>
            <person name="Rombauts S."/>
            <person name="Rushton P."/>
            <person name="Sanderfoot A."/>
            <person name="Schween G."/>
            <person name="Shiu S.-H."/>
            <person name="Stueber K."/>
            <person name="Theodoulou F.L."/>
            <person name="Tu H."/>
            <person name="Van de Peer Y."/>
            <person name="Verrier P.J."/>
            <person name="Waters E."/>
            <person name="Wood A."/>
            <person name="Yang L."/>
            <person name="Cove D."/>
            <person name="Cuming A."/>
            <person name="Hasebe M."/>
            <person name="Lucas S."/>
            <person name="Mishler D.B."/>
            <person name="Reski R."/>
            <person name="Grigoriev I."/>
            <person name="Quatrano R.S."/>
            <person name="Boore J.L."/>
        </authorList>
    </citation>
    <scope>NUCLEOTIDE SEQUENCE [LARGE SCALE GENOMIC DNA]</scope>
    <source>
        <strain evidence="11 12">cv. Gransden 2004</strain>
    </source>
</reference>
<dbReference type="Proteomes" id="UP000006727">
    <property type="component" value="Chromosome 4"/>
</dbReference>